<evidence type="ECO:0000256" key="3">
    <source>
        <dbReference type="ARBA" id="ARBA00022448"/>
    </source>
</evidence>
<dbReference type="OrthoDB" id="9802264at2"/>
<keyword evidence="8" id="KW-0406">Ion transport</keyword>
<gene>
    <name evidence="15" type="ORF">XM53_07145</name>
</gene>
<dbReference type="EC" id="7.2.2.11" evidence="11"/>
<dbReference type="CDD" id="cd03257">
    <property type="entry name" value="ABC_NikE_OppD_transporters"/>
    <property type="match status" value="2"/>
</dbReference>
<dbReference type="PANTHER" id="PTHR43297:SF13">
    <property type="entry name" value="NICKEL ABC TRANSPORTER, ATP-BINDING PROTEIN"/>
    <property type="match status" value="1"/>
</dbReference>
<dbReference type="NCBIfam" id="NF008453">
    <property type="entry name" value="PRK11308.1"/>
    <property type="match status" value="2"/>
</dbReference>
<dbReference type="SMART" id="SM00382">
    <property type="entry name" value="AAA"/>
    <property type="match status" value="2"/>
</dbReference>
<evidence type="ECO:0000256" key="5">
    <source>
        <dbReference type="ARBA" id="ARBA00022741"/>
    </source>
</evidence>
<dbReference type="InterPro" id="IPR013563">
    <property type="entry name" value="Oligopep_ABC_C"/>
</dbReference>
<name>A0A0T5NWY7_9RHOB</name>
<evidence type="ECO:0000256" key="4">
    <source>
        <dbReference type="ARBA" id="ARBA00022475"/>
    </source>
</evidence>
<evidence type="ECO:0000256" key="7">
    <source>
        <dbReference type="ARBA" id="ARBA00022967"/>
    </source>
</evidence>
<evidence type="ECO:0000256" key="9">
    <source>
        <dbReference type="ARBA" id="ARBA00023136"/>
    </source>
</evidence>
<evidence type="ECO:0000256" key="10">
    <source>
        <dbReference type="ARBA" id="ARBA00038669"/>
    </source>
</evidence>
<dbReference type="GO" id="GO:0015413">
    <property type="term" value="F:ABC-type nickel transporter activity"/>
    <property type="evidence" value="ECO:0007669"/>
    <property type="project" value="UniProtKB-EC"/>
</dbReference>
<dbReference type="AlphaFoldDB" id="A0A0T5NWY7"/>
<keyword evidence="6 15" id="KW-0067">ATP-binding</keyword>
<keyword evidence="9" id="KW-0472">Membrane</keyword>
<dbReference type="FunFam" id="3.40.50.300:FF:000016">
    <property type="entry name" value="Oligopeptide ABC transporter ATP-binding component"/>
    <property type="match status" value="2"/>
</dbReference>
<dbReference type="SUPFAM" id="SSF52540">
    <property type="entry name" value="P-loop containing nucleoside triphosphate hydrolases"/>
    <property type="match status" value="2"/>
</dbReference>
<comment type="subunit">
    <text evidence="10">The complex is composed of two ATP-binding proteins (NikD and NikE), two transmembrane proteins (NikB and NikC) and a solute-binding protein (NikA).</text>
</comment>
<evidence type="ECO:0000256" key="1">
    <source>
        <dbReference type="ARBA" id="ARBA00004417"/>
    </source>
</evidence>
<dbReference type="Gene3D" id="3.40.50.300">
    <property type="entry name" value="P-loop containing nucleotide triphosphate hydrolases"/>
    <property type="match status" value="2"/>
</dbReference>
<evidence type="ECO:0000256" key="11">
    <source>
        <dbReference type="ARBA" id="ARBA00039098"/>
    </source>
</evidence>
<dbReference type="GO" id="GO:0015833">
    <property type="term" value="P:peptide transport"/>
    <property type="evidence" value="ECO:0007669"/>
    <property type="project" value="InterPro"/>
</dbReference>
<keyword evidence="5" id="KW-0547">Nucleotide-binding</keyword>
<comment type="subcellular location">
    <subcellularLocation>
        <location evidence="1">Cell inner membrane</location>
        <topology evidence="1">Peripheral membrane protein</topology>
    </subcellularLocation>
</comment>
<evidence type="ECO:0000313" key="15">
    <source>
        <dbReference type="EMBL" id="KRS13356.1"/>
    </source>
</evidence>
<dbReference type="PANTHER" id="PTHR43297">
    <property type="entry name" value="OLIGOPEPTIDE TRANSPORT ATP-BINDING PROTEIN APPD"/>
    <property type="match status" value="1"/>
</dbReference>
<comment type="similarity">
    <text evidence="2">Belongs to the ABC transporter superfamily.</text>
</comment>
<comment type="caution">
    <text evidence="15">The sequence shown here is derived from an EMBL/GenBank/DDBJ whole genome shotgun (WGS) entry which is preliminary data.</text>
</comment>
<dbReference type="InterPro" id="IPR003593">
    <property type="entry name" value="AAA+_ATPase"/>
</dbReference>
<dbReference type="Pfam" id="PF08352">
    <property type="entry name" value="oligo_HPY"/>
    <property type="match status" value="2"/>
</dbReference>
<dbReference type="PATRIC" id="fig|1641875.4.peg.3814"/>
<evidence type="ECO:0000256" key="12">
    <source>
        <dbReference type="ARBA" id="ARBA00044143"/>
    </source>
</evidence>
<dbReference type="InterPro" id="IPR017871">
    <property type="entry name" value="ABC_transporter-like_CS"/>
</dbReference>
<feature type="domain" description="ABC transporter" evidence="14">
    <location>
        <begin position="357"/>
        <end position="612"/>
    </location>
</feature>
<sequence>MSKLQAHDGPILEIDNLSISFFTRLREIPAVMDFSVSVQPGEAVGLVGESGCGKSTVALGVMQDLGVNGRVVGGTIRFKGRDLSQMSAEELRDIRGNEIAMIYQEPMASLNPAMKIGKQLIEVPMIHEGIGEKEAWQRALDVVRDVKLPDPERILKSFPHQLSGGQQQRIVIAMALMSKPSLLILDEPTTALDVTVEAAVVELVKDLGKKYGTSMLFISHNLGLVLETCDRICVMYSGEAVETGSIRDVFDKMRHPYTQALFRSIPLPGANKNARPLVAIPGNFPLPHERPQGCNFGPRCDYFEEGRCNRAEGIPMEPVLGNERHASRCLRFEEIDWNAPIKASVTTEAPEKGEVVLKIDNLKKYYEVAANALFGKGGDTKVVKANETLSFEARESETLAIVGESGCGKSTFAKVLMGLETATDGQILLDNRNIEGTRIEKRDTKTVADVQMVFQNPFDTLNPSMTVGRQITRALEVFGVGKNDAERRAELMRLLDLVKLPREFADRMPRQLSGGQKQRVGIARAFAGGARIVVADEPVSALDVSVQAAVTDLLMEIQREKKTTLLFISHDLSIVRYLSDRVMVMYLGHVVELGTTEQVFAPPYHPYTEALLSAVPIADTSVEKKHIVLEGDVPSAMNPPSGCPFQTRCRWKSQVPAGLCEIEVPPMRTLDDGHQLKCHLAEVKLAEMEPVIKVAAE</sequence>
<accession>A0A0T5NWY7</accession>
<dbReference type="STRING" id="1641875.XM53_07145"/>
<organism evidence="15 16">
    <name type="scientific">Roseovarius atlanticus</name>
    <dbReference type="NCBI Taxonomy" id="1641875"/>
    <lineage>
        <taxon>Bacteria</taxon>
        <taxon>Pseudomonadati</taxon>
        <taxon>Pseudomonadota</taxon>
        <taxon>Alphaproteobacteria</taxon>
        <taxon>Rhodobacterales</taxon>
        <taxon>Roseobacteraceae</taxon>
        <taxon>Roseovarius</taxon>
    </lineage>
</organism>
<comment type="catalytic activity">
    <reaction evidence="13">
        <text>Ni(2+)(out) + ATP + H2O = Ni(2+)(in) + ADP + phosphate + H(+)</text>
        <dbReference type="Rhea" id="RHEA:15557"/>
        <dbReference type="ChEBI" id="CHEBI:15377"/>
        <dbReference type="ChEBI" id="CHEBI:15378"/>
        <dbReference type="ChEBI" id="CHEBI:30616"/>
        <dbReference type="ChEBI" id="CHEBI:43474"/>
        <dbReference type="ChEBI" id="CHEBI:49786"/>
        <dbReference type="ChEBI" id="CHEBI:456216"/>
        <dbReference type="EC" id="7.2.2.11"/>
    </reaction>
    <physiologicalReaction direction="left-to-right" evidence="13">
        <dbReference type="Rhea" id="RHEA:15558"/>
    </physiologicalReaction>
</comment>
<evidence type="ECO:0000256" key="6">
    <source>
        <dbReference type="ARBA" id="ARBA00022840"/>
    </source>
</evidence>
<dbReference type="GO" id="GO:0005524">
    <property type="term" value="F:ATP binding"/>
    <property type="evidence" value="ECO:0007669"/>
    <property type="project" value="UniProtKB-KW"/>
</dbReference>
<dbReference type="Proteomes" id="UP000051295">
    <property type="component" value="Unassembled WGS sequence"/>
</dbReference>
<dbReference type="InterPro" id="IPR027417">
    <property type="entry name" value="P-loop_NTPase"/>
</dbReference>
<evidence type="ECO:0000313" key="16">
    <source>
        <dbReference type="Proteomes" id="UP000051295"/>
    </source>
</evidence>
<keyword evidence="7" id="KW-1278">Translocase</keyword>
<proteinExistence type="inferred from homology"/>
<evidence type="ECO:0000256" key="13">
    <source>
        <dbReference type="ARBA" id="ARBA00048610"/>
    </source>
</evidence>
<dbReference type="NCBIfam" id="NF007739">
    <property type="entry name" value="PRK10419.1"/>
    <property type="match status" value="2"/>
</dbReference>
<keyword evidence="3" id="KW-0813">Transport</keyword>
<feature type="domain" description="ABC transporter" evidence="14">
    <location>
        <begin position="12"/>
        <end position="262"/>
    </location>
</feature>
<keyword evidence="4" id="KW-1003">Cell membrane</keyword>
<dbReference type="InterPro" id="IPR003439">
    <property type="entry name" value="ABC_transporter-like_ATP-bd"/>
</dbReference>
<dbReference type="GO" id="GO:0016887">
    <property type="term" value="F:ATP hydrolysis activity"/>
    <property type="evidence" value="ECO:0007669"/>
    <property type="project" value="InterPro"/>
</dbReference>
<evidence type="ECO:0000256" key="2">
    <source>
        <dbReference type="ARBA" id="ARBA00005417"/>
    </source>
</evidence>
<dbReference type="NCBIfam" id="TIGR01727">
    <property type="entry name" value="oligo_HPY"/>
    <property type="match status" value="2"/>
</dbReference>
<protein>
    <recommendedName>
        <fullName evidence="12">Nickel import system ATP-binding protein NikD</fullName>
        <ecNumber evidence="11">7.2.2.11</ecNumber>
    </recommendedName>
</protein>
<evidence type="ECO:0000259" key="14">
    <source>
        <dbReference type="PROSITE" id="PS50893"/>
    </source>
</evidence>
<dbReference type="Pfam" id="PF00005">
    <property type="entry name" value="ABC_tran"/>
    <property type="match status" value="2"/>
</dbReference>
<evidence type="ECO:0000256" key="8">
    <source>
        <dbReference type="ARBA" id="ARBA00023065"/>
    </source>
</evidence>
<dbReference type="EMBL" id="LAXJ01000006">
    <property type="protein sequence ID" value="KRS13356.1"/>
    <property type="molecule type" value="Genomic_DNA"/>
</dbReference>
<dbReference type="GO" id="GO:0005886">
    <property type="term" value="C:plasma membrane"/>
    <property type="evidence" value="ECO:0007669"/>
    <property type="project" value="UniProtKB-SubCell"/>
</dbReference>
<dbReference type="PROSITE" id="PS50893">
    <property type="entry name" value="ABC_TRANSPORTER_2"/>
    <property type="match status" value="2"/>
</dbReference>
<keyword evidence="16" id="KW-1185">Reference proteome</keyword>
<dbReference type="PROSITE" id="PS00211">
    <property type="entry name" value="ABC_TRANSPORTER_1"/>
    <property type="match status" value="2"/>
</dbReference>
<dbReference type="InterPro" id="IPR050388">
    <property type="entry name" value="ABC_Ni/Peptide_Import"/>
</dbReference>
<dbReference type="RefSeq" id="WP_057791765.1">
    <property type="nucleotide sequence ID" value="NZ_LAXJ01000006.1"/>
</dbReference>
<reference evidence="15 16" key="1">
    <citation type="submission" date="2015-04" db="EMBL/GenBank/DDBJ databases">
        <title>The draft genome sequence of Roseovarius sp.R12b.</title>
        <authorList>
            <person name="Li G."/>
            <person name="Lai Q."/>
            <person name="Shao Z."/>
            <person name="Yan P."/>
        </authorList>
    </citation>
    <scope>NUCLEOTIDE SEQUENCE [LARGE SCALE GENOMIC DNA]</scope>
    <source>
        <strain evidence="15 16">R12B</strain>
    </source>
</reference>